<evidence type="ECO:0000256" key="7">
    <source>
        <dbReference type="ARBA" id="ARBA00023002"/>
    </source>
</evidence>
<dbReference type="InterPro" id="IPR049552">
    <property type="entry name" value="PKS_DH_N"/>
</dbReference>
<dbReference type="Pfam" id="PF02801">
    <property type="entry name" value="Ketoacyl-synt_C"/>
    <property type="match status" value="1"/>
</dbReference>
<dbReference type="InterPro" id="IPR013968">
    <property type="entry name" value="PKS_KR"/>
</dbReference>
<dbReference type="GO" id="GO:0004312">
    <property type="term" value="F:fatty acid synthase activity"/>
    <property type="evidence" value="ECO:0007669"/>
    <property type="project" value="TreeGrafter"/>
</dbReference>
<dbReference type="SUPFAM" id="SSF47336">
    <property type="entry name" value="ACP-like"/>
    <property type="match status" value="2"/>
</dbReference>
<protein>
    <submittedName>
        <fullName evidence="15">Beta-ketoacyl synthase</fullName>
    </submittedName>
</protein>
<dbReference type="OrthoDB" id="329835at2759"/>
<dbReference type="Pfam" id="PF14765">
    <property type="entry name" value="PS-DH"/>
    <property type="match status" value="1"/>
</dbReference>
<comment type="caution">
    <text evidence="15">The sequence shown here is derived from an EMBL/GenBank/DDBJ whole genome shotgun (WGS) entry which is preliminary data.</text>
</comment>
<dbReference type="InterPro" id="IPR020807">
    <property type="entry name" value="PKS_DH"/>
</dbReference>
<dbReference type="InterPro" id="IPR049900">
    <property type="entry name" value="PKS_mFAS_DH"/>
</dbReference>
<dbReference type="InterPro" id="IPR018201">
    <property type="entry name" value="Ketoacyl_synth_AS"/>
</dbReference>
<keyword evidence="1" id="KW-0596">Phosphopantetheine</keyword>
<dbReference type="GO" id="GO:0004315">
    <property type="term" value="F:3-oxoacyl-[acyl-carrier-protein] synthase activity"/>
    <property type="evidence" value="ECO:0007669"/>
    <property type="project" value="InterPro"/>
</dbReference>
<dbReference type="Gene3D" id="1.10.1200.10">
    <property type="entry name" value="ACP-like"/>
    <property type="match status" value="2"/>
</dbReference>
<dbReference type="GO" id="GO:0016874">
    <property type="term" value="F:ligase activity"/>
    <property type="evidence" value="ECO:0007669"/>
    <property type="project" value="UniProtKB-KW"/>
</dbReference>
<dbReference type="InterPro" id="IPR042099">
    <property type="entry name" value="ANL_N_sf"/>
</dbReference>
<dbReference type="Pfam" id="PF21089">
    <property type="entry name" value="PKS_DH_N"/>
    <property type="match status" value="1"/>
</dbReference>
<evidence type="ECO:0000256" key="8">
    <source>
        <dbReference type="ARBA" id="ARBA00023268"/>
    </source>
</evidence>
<dbReference type="InterPro" id="IPR032821">
    <property type="entry name" value="PKS_assoc"/>
</dbReference>
<evidence type="ECO:0000256" key="4">
    <source>
        <dbReference type="ARBA" id="ARBA00022603"/>
    </source>
</evidence>
<dbReference type="Pfam" id="PF00501">
    <property type="entry name" value="AMP-binding"/>
    <property type="match status" value="1"/>
</dbReference>
<dbReference type="Gene3D" id="3.40.47.10">
    <property type="match status" value="1"/>
</dbReference>
<dbReference type="Gene3D" id="3.30.559.30">
    <property type="entry name" value="Nonribosomal peptide synthetase, condensation domain"/>
    <property type="match status" value="1"/>
</dbReference>
<feature type="compositionally biased region" description="Polar residues" evidence="11">
    <location>
        <begin position="535"/>
        <end position="545"/>
    </location>
</feature>
<evidence type="ECO:0000256" key="5">
    <source>
        <dbReference type="ARBA" id="ARBA00022679"/>
    </source>
</evidence>
<dbReference type="SMART" id="SM00825">
    <property type="entry name" value="PKS_KS"/>
    <property type="match status" value="1"/>
</dbReference>
<feature type="region of interest" description="Disordered" evidence="11">
    <location>
        <begin position="529"/>
        <end position="549"/>
    </location>
</feature>
<dbReference type="SUPFAM" id="SSF56801">
    <property type="entry name" value="Acetyl-CoA synthetase-like"/>
    <property type="match status" value="1"/>
</dbReference>
<dbReference type="GO" id="GO:0032259">
    <property type="term" value="P:methylation"/>
    <property type="evidence" value="ECO:0007669"/>
    <property type="project" value="UniProtKB-KW"/>
</dbReference>
<comment type="similarity">
    <text evidence="9">In the C-terminal section; belongs to the NRP synthetase family.</text>
</comment>
<sequence>MATVGEPIAIIGIGCRFPGQCDNPSKLWDLLQKPRDLLKEIPDSRFSTGAFYHPKNFHHGTSNVRHSYLLEEDLRSFDAQFFGINLVEAHSIDPQQRLLLETVYESLEAAGLSVKGLQGSDTAVYVGVMSADFTDMIGRDTEMFPTYFATGTARSILSNRLSYFFDWHGPSMTIDTACSSSLIAMHQAVQTLRGGESSVAVVAGSNLILGPEQYIAESKLQMLSPTGRSRMWDADADGYARGEGVAAIVLKTLSQAIADGDHIECVIRETGLNQDGRTPGITMPSATAQEALIRATYAKAGLDLGQRADRPQYFEAHGTGTPAGDPVEAEAISNAFFGPQSHFKPSDADDTLFVGSIKTVVGHTEGTAGLAAVIKSLLALRAGVIPPNMLLNKVNPKIEPFYGNVQILSAARKWPKLAKGGVRRVSVNSFGFGGANCHAILESFEPDETRHGQSSDCGSACFTPFLFSAASESALTETLERYREYLAPGNSGATVRLGDLSWTLSNRRSTLPWRAVITASSDVEELTGKLEKGTELTSEPSNHSSARTRGRKPRILAIFTGQGAQWPRMGAELLEKSPAASNILARLDQSLQSLDRRDRPTWSLREQLLAGADSSVGTASVSQPVCTAVQIILVDMLRAADIDFSAVVGHSSGEICAAYAAGYLSSEDAIRVAYYRGLHMKSVTQDGAMLAVGTSYEDAKELCELPAFEGRVCVAASNSPASVTLSGDAEAIDNIKMILDEEKKFTRHLKVDRAYHSHHMKACSKPYVTSLQRCAIQQLSPADGSKCRWVSSVFTCDITDIASEESLKGKYWAQNLTKPVMFAEALQVLLGGGQEREVYDLAIEIGPHPALRGPVSQTVQECLGGESIPYTSMLSRGEDGVESFSKGLGYIWRTWGEGAVDFAAYNCFMNDEQRSAGSQPPVPMKGLPTYPWDHNRAFWHESRLSRAFRTAKDQPNELLGRQILDGSPDQRRWRNVLKRSEIDWLDGHQVQGQTVFPCAGYVSACVEASMKIRSDACVRSVELRNFVLGQAVVFNDNDSGVETLIVLDSITESEEQGCRVDSAKFSFYSSSNSEVLDMTRHANCDVRVTYGDRAAHLLPPKSKEDEEHAMLDIETDRFYNVLEQLGFGYSGPFRALTRLKRKLGKAMGYIQNAANVQASQKALLIHPATLDAGIQSIMLACCYPGDSMMRSIYLPTGISRLIIDPEHCRAFAGEATEVLFDSTASIGDSGSLSGDVSIYSPESFAHKAIQLEGLQTQPLFHPTESNDLNIFTELVWGVAQPDSQDILDKIDVQELDAELLFSLERVAYFYLQSLDKVIPRSARKNLEWHYARLFAYVEHVLSKVDCGANRFAKKEWQLDTHEIILEIFDRYPDNIDLKLMRAVGENMPAVVRGETTMLEHMLQDNKLNDFYVIAHGMPRYTAYLAAFTSQIGHRYPHMHVLEVGAGTGGATKSFLGALGDKFSTYTFTDISSGFFEKARDEFALHSSKMSFKVLDIEKDVEGQGFTEGSYDVIIASLVLHATRNLDQTLRNVRRLLKPGGYLLLLEITENDQMRFGLLFGGLQGWWLGYDDGRALSPCIGLEEWSTILKRTGFSGIDTTMPHDENLPVPLSVIVTQATDDRVQLLKQPLQQQETPSTVVPQLTIIGGAALATDLHQILGPCCGSIKLIESLDVLTPGDLPVGGTVLCLTDIEEPVFKSMDQDKLRGFQEVYKQSTNVLWVTRGVRSGDPFSRMVVGFGRTIVLEMPHLRLQFLDLDTAVPPDPTAIAESLLRFQMAGSWENDGVISTLTHSVEPELYLDKGGRFYIPRFKLSKSRNNRYNSGRRDITKQIDIRQQIVELFPPKTQDESWYLLEGKDALELKAAVEIDVLYSVSLAVEASGGSFLFPVLGVRQDTAEVVLALSLKQASRIKVPQAFTLPAPNSADYLQLFYTELLARAAIKDISTGTLVIVLQPTSMLSRALERIATDKGARVLYLATEPGLGWHYIHPKATKAEIQNWVASNIGAIPPSDILLLDMGADSTLSASLHECLPAEVTKVRAGTLLTSASPRITSDLLERDIRPILVDVKYSLWPAQQSMETSQGCQELELVSLDDLPTRNQLASRPCVVRWPPESSTVTVRVQPIDMIIKFRSDRTYWLVGLTGGLGLSLCEWMAKHGARHVVISSRNPKVDRGWLKKMQNIGMNVEVISNNIYDRESVRFIYNRICQTMPPIAGVAQGAMVLHDTVFSDLDMERFKKVTQPKVEGSIYLEEIFHDINLDFFVFFSSMACVTGNPGQSAYAAANMFMSGLAAQRRRRGLNASVVHMGAIFGNGYVTRELTLAQQEFLRKVGNLWLSEQDFRQIFAEAVFASQPQNGGSSELSTGLMMIDNGDDFKRNITWFYNPMFQHCIKEIEDDESAGDGRKDQRIPVKTQLQQAVNAAEVREIIHDAFAAKLRLSLQVEEGRPIVDLTADTLGIDSLFAVDIRSWFIKELQVEIPVLKILSGATVGDILDTAQQLLSKELTPCLDPNDKAEAKKKKPNDTSSVKVETVKNPQVKNLTIGENVSSRGADTTKAQAVTLPSVQRNSSPKLMTLSEDSDSQSMSSENGARVSFASPDMTYTGKSTPSSNSWSDIDIIGGRSRGSVWSIDTGDSEVAVSKKTPIGFGQSRIWFLEMYLQNPASALNITLMIDLNGPLDVNRFERAVKLVGQRHEALRTRFVTGNTSSQALQEVLLNPTLVLEKQDIASDMEAEQVYQSLQQYRYRLAEGENMRILLLSKSRQSFRLVIGYHHINMDGISLEVVLRELQLAYDSKRLPSASSILQYPSFSEQQHREFESGKWNDEIAFWRNEFSGRAPSVLPLLPLAKIRSRTPLTAYSSHTAEFRLDQEALTRIQSACDGSKATLLQFHLAVFYTLLFRLADVEDICIGISSANRQDVAMMQSVGMYLNLLPLVLKSQPNETFAKTLKLIRSKAMAAFAHSRVPFDVIVNELGVPRATTHSPLFQVLVNYRPGVSERKDFCDCRSEAISFEQGQAPYDLSLDIIENPGGECRIIMAGQSALFEPQDVHELKDMYKNLLVAFSRNPALRLAAPSLYDPGSVKDSLKLGQGSLHEYQWPDTMVHRIDTMVERYGSKPAVVDGYGHSLTYSHLARRTRALASSMHGIGSGSRVGVYLDAGADWICSLLAILRHNAVYVPLDAASGSERLFAILQDSKPDLLLVNNSTDKDARRHFMPLLAEDQLINVDHVSTTATDTAISNAAKPDSVAALMYTSGSTGVPKGIVMNHSSFRNNIEIMAEKLGYREGKEVTLQQSSFNFDMSLCQIFLALSTGGTLHVVPRHLRADPVSISSLISSCHITSTTSTPSELISWIRYGNIQELRKSNWRTVQSGGEPVRDSLQTAFRELNKPGLRVVDCYGPTEITFCSHSREVDYQAEGTSSNAGLDVLPNYSTYIVDASMKAVPAGVPGEILIGGAGVVAGYLHAEMDARGFAQDSFASPDFRKHGWTRLHRTRDFGRISRVDGRLLLEGRITDDTQVKLRGLRIDLREIESAIIHAAKGSIIDCAVGIRQSETATAEYLVAFATTASAASIEHLNQILHQLPLPQYMQPAALVRLETMPTNASGKIDRSALKSIPLPETGRMNASEHPSSGGETLSSTESRLKQLWEGVLPAEITAQHQISTTSDFFHVGGSSMILISLRADIQDAFNVTVSLFQLFDASTLGSMAVLVDSLSSSGGDKVVQEQSGEVDCNWDNETAISESLLHVPVNKRFFTNPEVVVLTGSTGFLGQAILTRLLEDGVVRKIHCLAVRHDIPLFNSPKVVVHRGDLGLPGFGLSEEVLSTIFSEAHAIIHNGADVSFVKSYHSLKPVNVEATKELVRLSVPHQTSFHYISTAAVANLTGQDSWEQRSVSGFTPPAGTDGYLATKWVSERYLEKVNDQCELPIWIHRPSSITGPGAPATDLMGNLVQFSRKMAAIPNTSLWRGWLDFISVDRAAMQIVDEVYEDYSWPGHVKYLYESGEEVVPLSDMKGVMEREHGSIFKTVLMKEWVERAEEEGLNPLLGEYLNSASATPLVFPRLVRHESFF</sequence>
<dbReference type="PROSITE" id="PS52019">
    <property type="entry name" value="PKS_MFAS_DH"/>
    <property type="match status" value="1"/>
</dbReference>
<feature type="region of interest" description="Disordered" evidence="11">
    <location>
        <begin position="2543"/>
        <end position="2604"/>
    </location>
</feature>
<dbReference type="Gene3D" id="3.30.70.3290">
    <property type="match status" value="1"/>
</dbReference>
<dbReference type="SUPFAM" id="SSF53901">
    <property type="entry name" value="Thiolase-like"/>
    <property type="match status" value="1"/>
</dbReference>
<dbReference type="InterPro" id="IPR029063">
    <property type="entry name" value="SAM-dependent_MTases_sf"/>
</dbReference>
<dbReference type="SMART" id="SM00823">
    <property type="entry name" value="PKS_PP"/>
    <property type="match status" value="2"/>
</dbReference>
<evidence type="ECO:0000259" key="13">
    <source>
        <dbReference type="PROSITE" id="PS52004"/>
    </source>
</evidence>
<dbReference type="InterPro" id="IPR013217">
    <property type="entry name" value="Methyltransf_12"/>
</dbReference>
<keyword evidence="3" id="KW-0436">Ligase</keyword>
<dbReference type="Pfam" id="PF00109">
    <property type="entry name" value="ketoacyl-synt"/>
    <property type="match status" value="1"/>
</dbReference>
<dbReference type="PROSITE" id="PS52004">
    <property type="entry name" value="KS3_2"/>
    <property type="match status" value="1"/>
</dbReference>
<evidence type="ECO:0000256" key="3">
    <source>
        <dbReference type="ARBA" id="ARBA00022598"/>
    </source>
</evidence>
<dbReference type="InterPro" id="IPR016039">
    <property type="entry name" value="Thiolase-like"/>
</dbReference>
<dbReference type="InterPro" id="IPR036291">
    <property type="entry name" value="NAD(P)-bd_dom_sf"/>
</dbReference>
<evidence type="ECO:0000259" key="14">
    <source>
        <dbReference type="PROSITE" id="PS52019"/>
    </source>
</evidence>
<dbReference type="Gene3D" id="3.30.300.30">
    <property type="match status" value="1"/>
</dbReference>
<dbReference type="InterPro" id="IPR057326">
    <property type="entry name" value="KR_dom"/>
</dbReference>
<keyword evidence="16" id="KW-1185">Reference proteome</keyword>
<dbReference type="InterPro" id="IPR045851">
    <property type="entry name" value="AMP-bd_C_sf"/>
</dbReference>
<dbReference type="InterPro" id="IPR050091">
    <property type="entry name" value="PKS_NRPS_Biosynth_Enz"/>
</dbReference>
<dbReference type="GO" id="GO:0016491">
    <property type="term" value="F:oxidoreductase activity"/>
    <property type="evidence" value="ECO:0007669"/>
    <property type="project" value="UniProtKB-KW"/>
</dbReference>
<dbReference type="CDD" id="cd19532">
    <property type="entry name" value="C_PKS-NRPS"/>
    <property type="match status" value="1"/>
</dbReference>
<evidence type="ECO:0000256" key="9">
    <source>
        <dbReference type="ARBA" id="ARBA00029443"/>
    </source>
</evidence>
<keyword evidence="8" id="KW-0511">Multifunctional enzyme</keyword>
<evidence type="ECO:0000313" key="16">
    <source>
        <dbReference type="Proteomes" id="UP000031192"/>
    </source>
</evidence>
<dbReference type="Pfam" id="PF16197">
    <property type="entry name" value="KAsynt_C_assoc"/>
    <property type="match status" value="1"/>
</dbReference>
<dbReference type="PANTHER" id="PTHR43775">
    <property type="entry name" value="FATTY ACID SYNTHASE"/>
    <property type="match status" value="1"/>
</dbReference>
<feature type="active site" description="Proton acceptor; for dehydratase activity" evidence="10">
    <location>
        <position position="988"/>
    </location>
</feature>
<keyword evidence="5" id="KW-0808">Transferase</keyword>
<dbReference type="InterPro" id="IPR014031">
    <property type="entry name" value="Ketoacyl_synth_C"/>
</dbReference>
<keyword evidence="4" id="KW-0489">Methyltransferase</keyword>
<dbReference type="Pfam" id="PF08659">
    <property type="entry name" value="KR"/>
    <property type="match status" value="1"/>
</dbReference>
<feature type="region of interest" description="N-terminal hotdog fold" evidence="10">
    <location>
        <begin position="956"/>
        <end position="1093"/>
    </location>
</feature>
<dbReference type="InterPro" id="IPR013120">
    <property type="entry name" value="FAR_NAD-bd"/>
</dbReference>
<feature type="region of interest" description="Disordered" evidence="11">
    <location>
        <begin position="2503"/>
        <end position="2526"/>
    </location>
</feature>
<dbReference type="Pfam" id="PF07993">
    <property type="entry name" value="NAD_binding_4"/>
    <property type="match status" value="1"/>
</dbReference>
<dbReference type="Pfam" id="PF08242">
    <property type="entry name" value="Methyltransf_12"/>
    <property type="match status" value="1"/>
</dbReference>
<dbReference type="GO" id="GO:0031177">
    <property type="term" value="F:phosphopantetheine binding"/>
    <property type="evidence" value="ECO:0007669"/>
    <property type="project" value="InterPro"/>
</dbReference>
<dbReference type="InterPro" id="IPR049551">
    <property type="entry name" value="PKS_DH_C"/>
</dbReference>
<feature type="compositionally biased region" description="Low complexity" evidence="11">
    <location>
        <begin position="3624"/>
        <end position="3633"/>
    </location>
</feature>
<dbReference type="Gene3D" id="3.10.129.110">
    <property type="entry name" value="Polyketide synthase dehydratase"/>
    <property type="match status" value="1"/>
</dbReference>
<dbReference type="PROSITE" id="PS50075">
    <property type="entry name" value="CARRIER"/>
    <property type="match status" value="2"/>
</dbReference>
<dbReference type="SUPFAM" id="SSF51735">
    <property type="entry name" value="NAD(P)-binding Rossmann-fold domains"/>
    <property type="match status" value="2"/>
</dbReference>
<dbReference type="SMART" id="SM00827">
    <property type="entry name" value="PKS_AT"/>
    <property type="match status" value="1"/>
</dbReference>
<dbReference type="HOGENOM" id="CLU_000022_37_5_1"/>
<dbReference type="InterPro" id="IPR001242">
    <property type="entry name" value="Condensation_dom"/>
</dbReference>
<organism evidence="15 16">
    <name type="scientific">Metarhizium guizhouense (strain ARSEF 977)</name>
    <dbReference type="NCBI Taxonomy" id="1276136"/>
    <lineage>
        <taxon>Eukaryota</taxon>
        <taxon>Fungi</taxon>
        <taxon>Dikarya</taxon>
        <taxon>Ascomycota</taxon>
        <taxon>Pezizomycotina</taxon>
        <taxon>Sordariomycetes</taxon>
        <taxon>Hypocreomycetidae</taxon>
        <taxon>Hypocreales</taxon>
        <taxon>Clavicipitaceae</taxon>
        <taxon>Metarhizium</taxon>
    </lineage>
</organism>
<feature type="region of interest" description="Disordered" evidence="11">
    <location>
        <begin position="3613"/>
        <end position="3633"/>
    </location>
</feature>
<dbReference type="InterPro" id="IPR001227">
    <property type="entry name" value="Ac_transferase_dom_sf"/>
</dbReference>
<reference evidence="15 16" key="1">
    <citation type="journal article" date="2014" name="Proc. Natl. Acad. Sci. U.S.A.">
        <title>Trajectory and genomic determinants of fungal-pathogen speciation and host adaptation.</title>
        <authorList>
            <person name="Hu X."/>
            <person name="Xiao G."/>
            <person name="Zheng P."/>
            <person name="Shang Y."/>
            <person name="Su Y."/>
            <person name="Zhang X."/>
            <person name="Liu X."/>
            <person name="Zhan S."/>
            <person name="St Leger R.J."/>
            <person name="Wang C."/>
        </authorList>
    </citation>
    <scope>NUCLEOTIDE SEQUENCE [LARGE SCALE GENOMIC DNA]</scope>
    <source>
        <strain evidence="15 16">ARSEF 977</strain>
    </source>
</reference>
<dbReference type="GO" id="GO:0009403">
    <property type="term" value="P:toxin biosynthetic process"/>
    <property type="evidence" value="ECO:0007669"/>
    <property type="project" value="UniProtKB-ARBA"/>
</dbReference>
<proteinExistence type="inferred from homology"/>
<evidence type="ECO:0000256" key="6">
    <source>
        <dbReference type="ARBA" id="ARBA00022737"/>
    </source>
</evidence>
<dbReference type="CDD" id="cd02440">
    <property type="entry name" value="AdoMet_MTases"/>
    <property type="match status" value="1"/>
</dbReference>
<evidence type="ECO:0000256" key="1">
    <source>
        <dbReference type="ARBA" id="ARBA00022450"/>
    </source>
</evidence>
<dbReference type="InterPro" id="IPR009081">
    <property type="entry name" value="PP-bd_ACP"/>
</dbReference>
<dbReference type="SUPFAM" id="SSF55048">
    <property type="entry name" value="Probable ACP-binding domain of malonyl-CoA ACP transacylase"/>
    <property type="match status" value="1"/>
</dbReference>
<dbReference type="CDD" id="cd05930">
    <property type="entry name" value="A_NRPS"/>
    <property type="match status" value="1"/>
</dbReference>
<dbReference type="InterPro" id="IPR014030">
    <property type="entry name" value="Ketoacyl_synth_N"/>
</dbReference>
<evidence type="ECO:0000256" key="10">
    <source>
        <dbReference type="PROSITE-ProRule" id="PRU01363"/>
    </source>
</evidence>
<keyword evidence="2" id="KW-0597">Phosphoprotein</keyword>
<dbReference type="InterPro" id="IPR020806">
    <property type="entry name" value="PKS_PP-bd"/>
</dbReference>
<dbReference type="Proteomes" id="UP000031192">
    <property type="component" value="Unassembled WGS sequence"/>
</dbReference>
<dbReference type="Pfam" id="PF00698">
    <property type="entry name" value="Acyl_transf_1"/>
    <property type="match status" value="1"/>
</dbReference>
<evidence type="ECO:0000313" key="15">
    <source>
        <dbReference type="EMBL" id="KID83952.1"/>
    </source>
</evidence>
<gene>
    <name evidence="15" type="ORF">MGU_08824</name>
</gene>
<evidence type="ECO:0000259" key="12">
    <source>
        <dbReference type="PROSITE" id="PS50075"/>
    </source>
</evidence>
<feature type="active site" description="Proton donor; for dehydratase activity" evidence="10">
    <location>
        <position position="1171"/>
    </location>
</feature>
<evidence type="ECO:0000256" key="2">
    <source>
        <dbReference type="ARBA" id="ARBA00022553"/>
    </source>
</evidence>
<dbReference type="PANTHER" id="PTHR43775:SF20">
    <property type="entry name" value="HYBRID PKS-NRPS SYNTHETASE APDA"/>
    <property type="match status" value="1"/>
</dbReference>
<dbReference type="InterPro" id="IPR016036">
    <property type="entry name" value="Malonyl_transacylase_ACP-bd"/>
</dbReference>
<dbReference type="SMART" id="SM00822">
    <property type="entry name" value="PKS_KR"/>
    <property type="match status" value="1"/>
</dbReference>
<keyword evidence="6" id="KW-0677">Repeat</keyword>
<dbReference type="InterPro" id="IPR023213">
    <property type="entry name" value="CAT-like_dom_sf"/>
</dbReference>
<dbReference type="Pfam" id="PF00550">
    <property type="entry name" value="PP-binding"/>
    <property type="match status" value="1"/>
</dbReference>
<feature type="domain" description="Carrier" evidence="12">
    <location>
        <begin position="3628"/>
        <end position="3708"/>
    </location>
</feature>
<dbReference type="Gene3D" id="3.40.50.720">
    <property type="entry name" value="NAD(P)-binding Rossmann-like Domain"/>
    <property type="match status" value="3"/>
</dbReference>
<dbReference type="GO" id="GO:0008168">
    <property type="term" value="F:methyltransferase activity"/>
    <property type="evidence" value="ECO:0007669"/>
    <property type="project" value="UniProtKB-KW"/>
</dbReference>
<dbReference type="Gene3D" id="3.30.559.10">
    <property type="entry name" value="Chloramphenicol acetyltransferase-like domain"/>
    <property type="match status" value="1"/>
</dbReference>
<dbReference type="SUPFAM" id="SSF53335">
    <property type="entry name" value="S-adenosyl-L-methionine-dependent methyltransferases"/>
    <property type="match status" value="1"/>
</dbReference>
<feature type="domain" description="Ketosynthase family 3 (KS3)" evidence="13">
    <location>
        <begin position="5"/>
        <end position="443"/>
    </location>
</feature>
<name>A0A0B4GW85_METGA</name>
<evidence type="ECO:0000256" key="11">
    <source>
        <dbReference type="SAM" id="MobiDB-lite"/>
    </source>
</evidence>
<feature type="domain" description="PKS/mFAS DH" evidence="14">
    <location>
        <begin position="956"/>
        <end position="1265"/>
    </location>
</feature>
<dbReference type="GO" id="GO:0006633">
    <property type="term" value="P:fatty acid biosynthetic process"/>
    <property type="evidence" value="ECO:0007669"/>
    <property type="project" value="InterPro"/>
</dbReference>
<dbReference type="SMART" id="SM00826">
    <property type="entry name" value="PKS_DH"/>
    <property type="match status" value="1"/>
</dbReference>
<dbReference type="InterPro" id="IPR020845">
    <property type="entry name" value="AMP-binding_CS"/>
</dbReference>
<keyword evidence="7" id="KW-0560">Oxidoreductase</keyword>
<dbReference type="Gene3D" id="3.40.366.10">
    <property type="entry name" value="Malonyl-Coenzyme A Acyl Carrier Protein, domain 2"/>
    <property type="match status" value="1"/>
</dbReference>
<dbReference type="InterPro" id="IPR042104">
    <property type="entry name" value="PKS_dehydratase_sf"/>
</dbReference>
<dbReference type="Gene3D" id="3.40.50.150">
    <property type="entry name" value="Vaccinia Virus protein VP39"/>
    <property type="match status" value="1"/>
</dbReference>
<feature type="compositionally biased region" description="Polar residues" evidence="11">
    <location>
        <begin position="2543"/>
        <end position="2568"/>
    </location>
</feature>
<dbReference type="InterPro" id="IPR036736">
    <property type="entry name" value="ACP-like_sf"/>
</dbReference>
<dbReference type="InterPro" id="IPR016035">
    <property type="entry name" value="Acyl_Trfase/lysoPLipase"/>
</dbReference>
<accession>A0A0B4GW85</accession>
<dbReference type="PROSITE" id="PS00606">
    <property type="entry name" value="KS3_1"/>
    <property type="match status" value="1"/>
</dbReference>
<dbReference type="CDD" id="cd00833">
    <property type="entry name" value="PKS"/>
    <property type="match status" value="1"/>
</dbReference>
<dbReference type="SUPFAM" id="SSF52777">
    <property type="entry name" value="CoA-dependent acyltransferases"/>
    <property type="match status" value="2"/>
</dbReference>
<feature type="domain" description="Carrier" evidence="12">
    <location>
        <begin position="2416"/>
        <end position="2497"/>
    </location>
</feature>
<dbReference type="InterPro" id="IPR000873">
    <property type="entry name" value="AMP-dep_synth/lig_dom"/>
</dbReference>
<dbReference type="Gene3D" id="3.40.50.12780">
    <property type="entry name" value="N-terminal domain of ligase-like"/>
    <property type="match status" value="1"/>
</dbReference>
<dbReference type="EMBL" id="AZNH01000050">
    <property type="protein sequence ID" value="KID83952.1"/>
    <property type="molecule type" value="Genomic_DNA"/>
</dbReference>
<dbReference type="SUPFAM" id="SSF52151">
    <property type="entry name" value="FabD/lysophospholipase-like"/>
    <property type="match status" value="1"/>
</dbReference>
<dbReference type="PROSITE" id="PS00455">
    <property type="entry name" value="AMP_BINDING"/>
    <property type="match status" value="1"/>
</dbReference>
<dbReference type="Pfam" id="PF00668">
    <property type="entry name" value="Condensation"/>
    <property type="match status" value="1"/>
</dbReference>
<dbReference type="InterPro" id="IPR020841">
    <property type="entry name" value="PKS_Beta-ketoAc_synthase_dom"/>
</dbReference>
<feature type="region of interest" description="C-terminal hotdog fold" evidence="10">
    <location>
        <begin position="1108"/>
        <end position="1265"/>
    </location>
</feature>
<dbReference type="InterPro" id="IPR014043">
    <property type="entry name" value="Acyl_transferase_dom"/>
</dbReference>